<proteinExistence type="inferred from homology"/>
<keyword evidence="2" id="KW-0800">Toxin</keyword>
<evidence type="ECO:0000259" key="8">
    <source>
        <dbReference type="Pfam" id="PF17997"/>
    </source>
</evidence>
<evidence type="ECO:0000256" key="6">
    <source>
        <dbReference type="SAM" id="MobiDB-lite"/>
    </source>
</evidence>
<protein>
    <recommendedName>
        <fullName evidence="5">Crystaline entomocidal protoxin</fullName>
    </recommendedName>
</protein>
<dbReference type="InterPro" id="IPR005638">
    <property type="entry name" value="Pest_crys_dom-III"/>
</dbReference>
<dbReference type="InterPro" id="IPR036716">
    <property type="entry name" value="Pest_crys_N_sf"/>
</dbReference>
<dbReference type="GO" id="GO:0030435">
    <property type="term" value="P:sporulation resulting in formation of a cellular spore"/>
    <property type="evidence" value="ECO:0007669"/>
    <property type="project" value="UniProtKB-KW"/>
</dbReference>
<reference evidence="9" key="1">
    <citation type="submission" date="2011-03" db="EMBL/GenBank/DDBJ databases">
        <title>Novel pesticidal protein genes from Bacillus thuringiensis strains.</title>
        <authorList>
            <person name="Liu Y."/>
            <person name="Ye W."/>
            <person name="Zhu L."/>
            <person name="Yin X."/>
            <person name="Geng C."/>
            <person name="Peng D."/>
            <person name="Ruan L."/>
            <person name="Sun M."/>
        </authorList>
    </citation>
    <scope>NUCLEOTIDE SEQUENCE</scope>
    <source>
        <strain evidence="9">Sbt053</strain>
    </source>
</reference>
<dbReference type="EMBL" id="JF521581">
    <property type="protein sequence ID" value="AEH76821.1"/>
    <property type="molecule type" value="Genomic_DNA"/>
</dbReference>
<evidence type="ECO:0000256" key="1">
    <source>
        <dbReference type="ARBA" id="ARBA00007819"/>
    </source>
</evidence>
<feature type="domain" description="Pesticidal crystal protein" evidence="7">
    <location>
        <begin position="572"/>
        <end position="704"/>
    </location>
</feature>
<evidence type="ECO:0000256" key="3">
    <source>
        <dbReference type="ARBA" id="ARBA00022969"/>
    </source>
</evidence>
<accession>A0A6F7TP93</accession>
<feature type="domain" description="Pesticidal crystal protein Cry" evidence="8">
    <location>
        <begin position="946"/>
        <end position="1098"/>
    </location>
</feature>
<evidence type="ECO:0000256" key="5">
    <source>
        <dbReference type="ARBA" id="ARBA00029653"/>
    </source>
</evidence>
<dbReference type="InterPro" id="IPR008979">
    <property type="entry name" value="Galactose-bd-like_sf"/>
</dbReference>
<feature type="compositionally biased region" description="Low complexity" evidence="6">
    <location>
        <begin position="831"/>
        <end position="846"/>
    </location>
</feature>
<dbReference type="InterPro" id="IPR041587">
    <property type="entry name" value="Cry_V"/>
</dbReference>
<comment type="similarity">
    <text evidence="1">Belongs to the delta endotoxin family.</text>
</comment>
<dbReference type="Gene3D" id="1.20.190.10">
    <property type="entry name" value="Pesticidal crystal protein, N-terminal domain"/>
    <property type="match status" value="1"/>
</dbReference>
<dbReference type="SUPFAM" id="SSF56849">
    <property type="entry name" value="delta-Endotoxin (insectocide), N-terminal domain"/>
    <property type="match status" value="1"/>
</dbReference>
<keyword evidence="4" id="KW-0843">Virulence</keyword>
<evidence type="ECO:0000313" key="9">
    <source>
        <dbReference type="EMBL" id="AEH76821.1"/>
    </source>
</evidence>
<dbReference type="Pfam" id="PF03944">
    <property type="entry name" value="Endotoxin_C"/>
    <property type="match status" value="1"/>
</dbReference>
<dbReference type="Pfam" id="PF17997">
    <property type="entry name" value="Cry1Ac_D5"/>
    <property type="match status" value="1"/>
</dbReference>
<name>A0A6F7TP93_BACTU</name>
<organism evidence="9">
    <name type="scientific">Bacillus thuringiensis</name>
    <dbReference type="NCBI Taxonomy" id="1428"/>
    <lineage>
        <taxon>Bacteria</taxon>
        <taxon>Bacillati</taxon>
        <taxon>Bacillota</taxon>
        <taxon>Bacilli</taxon>
        <taxon>Bacillales</taxon>
        <taxon>Bacillaceae</taxon>
        <taxon>Bacillus</taxon>
        <taxon>Bacillus cereus group</taxon>
    </lineage>
</organism>
<dbReference type="Gene3D" id="2.100.10.40">
    <property type="match status" value="1"/>
</dbReference>
<sequence>MEITSEIYPIAYNVLANPPTLDTEDQQNPWDAYVNWRKQLNDTWLTYDQNFLPDPVMAIINDMANAYAGKPGSYVALAQEGIRIAFLFLPGGQTAAFAINKVIGLFFPTHQPSLFDQIKDLVEQMIDQKFVEQEINSNINQLNGLITQLGQFSNSMQQAMGKPMNFPVTHSSSATTNSFVDTNELDSYDCSQDPDCSCSEDPNRTSNSPVCTPCTCRIKGVQDEFIATRKVILDILTSMKTSLTNVLTTEHATTYMQIFLPIYTTAVTLYFGMYKSYIEFATQYGFEIGVNGNTMKYANELQQYISAESAYVYNEFAMYLPNSKNLTKGDLNKYIQYSRTITLNALDTLSTWPLYNVLDYPISTTLNQTRLVFNDIIGPVECRTGGQNSDNLSFNTLYDYSGNNLLNNDITNYFYENTQLQNLSFQRYTSPQGNMIAQDIIVGVSANYSNGVNFKKTVSWNPLKGYTLKWENNVLEDYPTLSIMNMISDQDSSGFAAIDMSVLSYNTAVKGTCVSQNNIVFPNQKIQSISSLIPNNTKSYSYYGNSDKLGLITTLISNDTTSSIILSNTTGINTFPAEQATTTTGTKLVEYVNGAAALQLKQNESAGYIIDTSAIPSGRYKVRFRAAMNGPYNTAMLSFTINNYVEDITVSTDTKPLEIIGKQGAYMLSSSTFFEIPSTKALPMTILNSTYNDVILDRIEFIPAPMEAIKNPIPITYNPGNLFFDPGVNYNDIWNNPDRKIADIVNLSGSITYSYATAPTTNVSTSIEFLKVNAVVATVPLEDRSGTSGSSPVPLPINIQKSIIGGFDQIRLKTTTNYFCEGTANISGTVGNQNSDPNNGNNGSPPYHSCEMVNGENLCSGPPKLEQLSDLEKITSFVTNLFESSTYMELASNVSSYNIDQAAMKVDALSSYMFAKEKVLLRKLVNKAKALIQKRNLLVNGDFGSYKGWLYGTLATISNDSPLFKCNYLLLEQLNTPVSSYVYQKIEESQLKPYTRYKVSGFIAESKELELVVSRYDKEIYKKLNVPYADAFPISSDPTPNCCQLNLCFNDNSDSHFFSYSIDVGALHPKFNPGIEFGLCVADANGIAKVGNLEIIEERSLTDQEIQVIQQKEKNWKVKVDREYKEISSVVEPIINKLNSFFKNGDWNDEVLSHVTYQDVYSIVLPRLSKSEHWFMTNIPEEEAVILQEMKQALKRVLFYLEENNLVHNGNFIDDLNNWIVEGTVQIINGDNGNLALQFSSWGATVSQTINILNFDRDKQYKLRLYGKGKGTVTIEHGEEIENITFDTNQFTTKEHIFYFDASSFILSIQSECDVSIIDSVEVTEYLDK</sequence>
<evidence type="ECO:0000259" key="7">
    <source>
        <dbReference type="Pfam" id="PF03944"/>
    </source>
</evidence>
<keyword evidence="3" id="KW-0749">Sporulation</keyword>
<dbReference type="GO" id="GO:0090729">
    <property type="term" value="F:toxin activity"/>
    <property type="evidence" value="ECO:0007669"/>
    <property type="project" value="UniProtKB-KW"/>
</dbReference>
<feature type="region of interest" description="Disordered" evidence="6">
    <location>
        <begin position="829"/>
        <end position="848"/>
    </location>
</feature>
<dbReference type="Gene3D" id="2.60.120.260">
    <property type="entry name" value="Galactose-binding domain-like"/>
    <property type="match status" value="1"/>
</dbReference>
<dbReference type="SUPFAM" id="SSF49785">
    <property type="entry name" value="Galactose-binding domain-like"/>
    <property type="match status" value="1"/>
</dbReference>
<evidence type="ECO:0000256" key="4">
    <source>
        <dbReference type="ARBA" id="ARBA00023026"/>
    </source>
</evidence>
<evidence type="ECO:0000256" key="2">
    <source>
        <dbReference type="ARBA" id="ARBA00022656"/>
    </source>
</evidence>